<dbReference type="Proteomes" id="UP000018144">
    <property type="component" value="Unassembled WGS sequence"/>
</dbReference>
<dbReference type="EMBL" id="HF935560">
    <property type="protein sequence ID" value="CCX31260.1"/>
    <property type="molecule type" value="Genomic_DNA"/>
</dbReference>
<gene>
    <name evidence="1" type="ORF">PCON_10391</name>
</gene>
<dbReference type="AlphaFoldDB" id="U4LPL4"/>
<proteinExistence type="predicted"/>
<protein>
    <submittedName>
        <fullName evidence="1">Uncharacterized protein</fullName>
    </submittedName>
</protein>
<dbReference type="OrthoDB" id="5414761at2759"/>
<name>U4LPL4_PYROM</name>
<dbReference type="STRING" id="1076935.U4LPL4"/>
<evidence type="ECO:0000313" key="1">
    <source>
        <dbReference type="EMBL" id="CCX31260.1"/>
    </source>
</evidence>
<evidence type="ECO:0000313" key="2">
    <source>
        <dbReference type="Proteomes" id="UP000018144"/>
    </source>
</evidence>
<sequence length="162" mass="19370">MISVAWIRKIMMCGFRMLMMRNCEVKLRRQWAYRTMRRRLRKMPIRWSKSVIVTYTAGSFGRHFQQLLMMVLGPIGFFYRGLWISIDVPFSAEEIGPTHVKIAGYHHAVHRPPDHLHFSKINLLGVDFFNLYNVSQWNDFKKARAKLFFGRDWEMTIKKSKL</sequence>
<accession>U4LPL4</accession>
<reference evidence="1 2" key="1">
    <citation type="journal article" date="2013" name="PLoS Genet.">
        <title>The genome and development-dependent transcriptomes of Pyronema confluens: a window into fungal evolution.</title>
        <authorList>
            <person name="Traeger S."/>
            <person name="Altegoer F."/>
            <person name="Freitag M."/>
            <person name="Gabaldon T."/>
            <person name="Kempken F."/>
            <person name="Kumar A."/>
            <person name="Marcet-Houben M."/>
            <person name="Poggeler S."/>
            <person name="Stajich J.E."/>
            <person name="Nowrousian M."/>
        </authorList>
    </citation>
    <scope>NUCLEOTIDE SEQUENCE [LARGE SCALE GENOMIC DNA]</scope>
    <source>
        <strain evidence="2">CBS 100304</strain>
        <tissue evidence="1">Vegetative mycelium</tissue>
    </source>
</reference>
<organism evidence="1 2">
    <name type="scientific">Pyronema omphalodes (strain CBS 100304)</name>
    <name type="common">Pyronema confluens</name>
    <dbReference type="NCBI Taxonomy" id="1076935"/>
    <lineage>
        <taxon>Eukaryota</taxon>
        <taxon>Fungi</taxon>
        <taxon>Dikarya</taxon>
        <taxon>Ascomycota</taxon>
        <taxon>Pezizomycotina</taxon>
        <taxon>Pezizomycetes</taxon>
        <taxon>Pezizales</taxon>
        <taxon>Pyronemataceae</taxon>
        <taxon>Pyronema</taxon>
    </lineage>
</organism>
<keyword evidence="2" id="KW-1185">Reference proteome</keyword>